<organism evidence="2 3">
    <name type="scientific">Portibacter lacus</name>
    <dbReference type="NCBI Taxonomy" id="1099794"/>
    <lineage>
        <taxon>Bacteria</taxon>
        <taxon>Pseudomonadati</taxon>
        <taxon>Bacteroidota</taxon>
        <taxon>Saprospiria</taxon>
        <taxon>Saprospirales</taxon>
        <taxon>Haliscomenobacteraceae</taxon>
        <taxon>Portibacter</taxon>
    </lineage>
</organism>
<name>A0AA37SM70_9BACT</name>
<evidence type="ECO:0000256" key="1">
    <source>
        <dbReference type="ARBA" id="ARBA00007274"/>
    </source>
</evidence>
<reference evidence="2" key="1">
    <citation type="journal article" date="2014" name="Int. J. Syst. Evol. Microbiol.">
        <title>Complete genome sequence of Corynebacterium casei LMG S-19264T (=DSM 44701T), isolated from a smear-ripened cheese.</title>
        <authorList>
            <consortium name="US DOE Joint Genome Institute (JGI-PGF)"/>
            <person name="Walter F."/>
            <person name="Albersmeier A."/>
            <person name="Kalinowski J."/>
            <person name="Ruckert C."/>
        </authorList>
    </citation>
    <scope>NUCLEOTIDE SEQUENCE</scope>
    <source>
        <strain evidence="2">NBRC 108769</strain>
    </source>
</reference>
<sequence length="223" mass="23735">MNERPLYILGKGNFALSIILDIVKLNNHNGVVTIVSNINEDKNTSTGFPYTADGIKIRIITMNDFNPIPGAGYILGSIGKSRMKIYNHFLEEKGITADEYVTLIHPSAVISSSVKMGYGVHIGPLSVIAPYAVLGNFATINRNCSVGHHTEMKDFACINPGVNISGICEIGINSSVGTGANVLDQMVIGDYTVIGAGSLVTRSLGDRVVAYGAPAKVVRPNVE</sequence>
<dbReference type="EMBL" id="BSOH01000002">
    <property type="protein sequence ID" value="GLR15952.1"/>
    <property type="molecule type" value="Genomic_DNA"/>
</dbReference>
<proteinExistence type="inferred from homology"/>
<protein>
    <recommendedName>
        <fullName evidence="4">PglD N-terminal domain-containing protein</fullName>
    </recommendedName>
</protein>
<dbReference type="RefSeq" id="WP_235294814.1">
    <property type="nucleotide sequence ID" value="NZ_BSOH01000002.1"/>
</dbReference>
<comment type="similarity">
    <text evidence="1">Belongs to the transferase hexapeptide repeat family.</text>
</comment>
<comment type="caution">
    <text evidence="2">The sequence shown here is derived from an EMBL/GenBank/DDBJ whole genome shotgun (WGS) entry which is preliminary data.</text>
</comment>
<keyword evidence="3" id="KW-1185">Reference proteome</keyword>
<evidence type="ECO:0000313" key="2">
    <source>
        <dbReference type="EMBL" id="GLR15952.1"/>
    </source>
</evidence>
<dbReference type="SUPFAM" id="SSF51161">
    <property type="entry name" value="Trimeric LpxA-like enzymes"/>
    <property type="match status" value="1"/>
</dbReference>
<dbReference type="InterPro" id="IPR050179">
    <property type="entry name" value="Trans_hexapeptide_repeat"/>
</dbReference>
<evidence type="ECO:0008006" key="4">
    <source>
        <dbReference type="Google" id="ProtNLM"/>
    </source>
</evidence>
<evidence type="ECO:0000313" key="3">
    <source>
        <dbReference type="Proteomes" id="UP001156666"/>
    </source>
</evidence>
<gene>
    <name evidence="2" type="ORF">GCM10007940_05670</name>
</gene>
<accession>A0AA37SM70</accession>
<dbReference type="Gene3D" id="2.160.10.10">
    <property type="entry name" value="Hexapeptide repeat proteins"/>
    <property type="match status" value="1"/>
</dbReference>
<dbReference type="InterPro" id="IPR011004">
    <property type="entry name" value="Trimer_LpxA-like_sf"/>
</dbReference>
<dbReference type="PANTHER" id="PTHR43300:SF7">
    <property type="entry name" value="UDP-N-ACETYLBACILLOSAMINE N-ACETYLTRANSFERASE"/>
    <property type="match status" value="1"/>
</dbReference>
<dbReference type="AlphaFoldDB" id="A0AA37SM70"/>
<dbReference type="PANTHER" id="PTHR43300">
    <property type="entry name" value="ACETYLTRANSFERASE"/>
    <property type="match status" value="1"/>
</dbReference>
<dbReference type="Proteomes" id="UP001156666">
    <property type="component" value="Unassembled WGS sequence"/>
</dbReference>
<reference evidence="2" key="2">
    <citation type="submission" date="2023-01" db="EMBL/GenBank/DDBJ databases">
        <title>Draft genome sequence of Portibacter lacus strain NBRC 108769.</title>
        <authorList>
            <person name="Sun Q."/>
            <person name="Mori K."/>
        </authorList>
    </citation>
    <scope>NUCLEOTIDE SEQUENCE</scope>
    <source>
        <strain evidence="2">NBRC 108769</strain>
    </source>
</reference>